<gene>
    <name evidence="3" type="ordered locus">Bmur_1942</name>
</gene>
<dbReference type="KEGG" id="brm:Bmur_1942"/>
<dbReference type="Proteomes" id="UP000001915">
    <property type="component" value="Chromosome"/>
</dbReference>
<evidence type="ECO:0000256" key="1">
    <source>
        <dbReference type="SAM" id="Phobius"/>
    </source>
</evidence>
<dbReference type="GO" id="GO:0004222">
    <property type="term" value="F:metalloendopeptidase activity"/>
    <property type="evidence" value="ECO:0007669"/>
    <property type="project" value="TreeGrafter"/>
</dbReference>
<dbReference type="AlphaFoldDB" id="D5UBE7"/>
<dbReference type="eggNOG" id="COG0739">
    <property type="taxonomic scope" value="Bacteria"/>
</dbReference>
<dbReference type="InterPro" id="IPR050570">
    <property type="entry name" value="Cell_wall_metabolism_enzyme"/>
</dbReference>
<name>D5UBE7_BRAM5</name>
<reference evidence="3 4" key="1">
    <citation type="journal article" date="2010" name="Stand. Genomic Sci.">
        <title>Complete genome sequence of Brachyspira murdochii type strain (56-150).</title>
        <authorList>
            <person name="Pati A."/>
            <person name="Sikorski J."/>
            <person name="Gronow S."/>
            <person name="Munk C."/>
            <person name="Lapidus A."/>
            <person name="Copeland A."/>
            <person name="Glavina Del Tio T."/>
            <person name="Nolan M."/>
            <person name="Lucas S."/>
            <person name="Chen F."/>
            <person name="Tice H."/>
            <person name="Cheng J.F."/>
            <person name="Han C."/>
            <person name="Detter J.C."/>
            <person name="Bruce D."/>
            <person name="Tapia R."/>
            <person name="Goodwin L."/>
            <person name="Pitluck S."/>
            <person name="Liolios K."/>
            <person name="Ivanova N."/>
            <person name="Mavromatis K."/>
            <person name="Mikhailova N."/>
            <person name="Chen A."/>
            <person name="Palaniappan K."/>
            <person name="Land M."/>
            <person name="Hauser L."/>
            <person name="Chang Y.J."/>
            <person name="Jeffries C.D."/>
            <person name="Spring S."/>
            <person name="Rohde M."/>
            <person name="Goker M."/>
            <person name="Bristow J."/>
            <person name="Eisen J.A."/>
            <person name="Markowitz V."/>
            <person name="Hugenholtz P."/>
            <person name="Kyrpides N.C."/>
            <person name="Klenk H.P."/>
        </authorList>
    </citation>
    <scope>NUCLEOTIDE SEQUENCE [LARGE SCALE GENOMIC DNA]</scope>
    <source>
        <strain evidence="4">ATCC 51284 / DSM 12563 / 56-150</strain>
    </source>
</reference>
<organism evidence="3 4">
    <name type="scientific">Brachyspira murdochii (strain ATCC 51284 / DSM 12563 / 56-150)</name>
    <name type="common">Serpulina murdochii</name>
    <dbReference type="NCBI Taxonomy" id="526224"/>
    <lineage>
        <taxon>Bacteria</taxon>
        <taxon>Pseudomonadati</taxon>
        <taxon>Spirochaetota</taxon>
        <taxon>Spirochaetia</taxon>
        <taxon>Brachyspirales</taxon>
        <taxon>Brachyspiraceae</taxon>
        <taxon>Brachyspira</taxon>
    </lineage>
</organism>
<dbReference type="PANTHER" id="PTHR21666:SF286">
    <property type="entry name" value="LIPOPROTEIN NLPD"/>
    <property type="match status" value="1"/>
</dbReference>
<keyword evidence="1" id="KW-0812">Transmembrane</keyword>
<evidence type="ECO:0000313" key="4">
    <source>
        <dbReference type="Proteomes" id="UP000001915"/>
    </source>
</evidence>
<dbReference type="Pfam" id="PF01551">
    <property type="entry name" value="Peptidase_M23"/>
    <property type="match status" value="1"/>
</dbReference>
<evidence type="ECO:0000313" key="3">
    <source>
        <dbReference type="EMBL" id="ADG72020.1"/>
    </source>
</evidence>
<dbReference type="EMBL" id="CP001959">
    <property type="protein sequence ID" value="ADG72020.1"/>
    <property type="molecule type" value="Genomic_DNA"/>
</dbReference>
<keyword evidence="1" id="KW-0472">Membrane</keyword>
<dbReference type="InterPro" id="IPR016047">
    <property type="entry name" value="M23ase_b-sheet_dom"/>
</dbReference>
<keyword evidence="1" id="KW-1133">Transmembrane helix</keyword>
<dbReference type="PANTHER" id="PTHR21666">
    <property type="entry name" value="PEPTIDASE-RELATED"/>
    <property type="match status" value="1"/>
</dbReference>
<feature type="domain" description="M23ase beta-sheet core" evidence="2">
    <location>
        <begin position="202"/>
        <end position="272"/>
    </location>
</feature>
<dbReference type="HOGENOM" id="CLU_929609_0_0_12"/>
<dbReference type="STRING" id="526224.Bmur_1942"/>
<protein>
    <submittedName>
        <fullName evidence="3">Peptidase M23</fullName>
    </submittedName>
</protein>
<evidence type="ECO:0000259" key="2">
    <source>
        <dbReference type="Pfam" id="PF01551"/>
    </source>
</evidence>
<accession>D5UBE7</accession>
<dbReference type="SUPFAM" id="SSF51261">
    <property type="entry name" value="Duplicated hybrid motif"/>
    <property type="match status" value="1"/>
</dbReference>
<dbReference type="OrthoDB" id="9801106at2"/>
<dbReference type="Gene3D" id="2.70.70.10">
    <property type="entry name" value="Glucose Permease (Domain IIA)"/>
    <property type="match status" value="1"/>
</dbReference>
<dbReference type="CDD" id="cd12797">
    <property type="entry name" value="M23_peptidase"/>
    <property type="match status" value="1"/>
</dbReference>
<dbReference type="RefSeq" id="WP_013114393.1">
    <property type="nucleotide sequence ID" value="NC_014150.1"/>
</dbReference>
<feature type="transmembrane region" description="Helical" evidence="1">
    <location>
        <begin position="55"/>
        <end position="76"/>
    </location>
</feature>
<dbReference type="InterPro" id="IPR011055">
    <property type="entry name" value="Dup_hybrid_motif"/>
</dbReference>
<proteinExistence type="predicted"/>
<sequence>MYMKHKKKKNNKYINKKPSAFHLFLKKIRQFLTHKIFFMFIPHSKKKTKTLSIPVYSLIIIVIVIISALLSTFSFLTKNTVLASKTEILSGSYKDKLAEINSLETIFNSVVTNDYYMTDMSNIASILKIDNDTMSFSNNYADNILLMNSRADELEKIRLYLEELKANINSKNNSLESIPSILPIDSRYAVISRPYQEGSIISKGVGFETIAGTLIRAAASGTVNDVSYDKDSGFTITIYHRFGIVTRYSGLATSAVSEKMTVKKGEILGNAKTGIFDYDLKIATKYVNPLIFTTLEYEDGE</sequence>